<comment type="caution">
    <text evidence="5">The sequence shown here is derived from an EMBL/GenBank/DDBJ whole genome shotgun (WGS) entry which is preliminary data.</text>
</comment>
<dbReference type="PROSITE" id="PS51257">
    <property type="entry name" value="PROKAR_LIPOPROTEIN"/>
    <property type="match status" value="1"/>
</dbReference>
<dbReference type="PANTHER" id="PTHR47151:SF2">
    <property type="entry name" value="AMINO ACID BINDING PROTEIN"/>
    <property type="match status" value="1"/>
</dbReference>
<protein>
    <submittedName>
        <fullName evidence="5">ABC transporter substrate-binding protein</fullName>
    </submittedName>
</protein>
<dbReference type="RefSeq" id="WP_186867730.1">
    <property type="nucleotide sequence ID" value="NZ_JACOPH010000018.1"/>
</dbReference>
<evidence type="ECO:0000313" key="5">
    <source>
        <dbReference type="EMBL" id="MBC5715353.1"/>
    </source>
</evidence>
<dbReference type="SUPFAM" id="SSF53822">
    <property type="entry name" value="Periplasmic binding protein-like I"/>
    <property type="match status" value="1"/>
</dbReference>
<evidence type="ECO:0000259" key="4">
    <source>
        <dbReference type="Pfam" id="PF13458"/>
    </source>
</evidence>
<dbReference type="InterPro" id="IPR028081">
    <property type="entry name" value="Leu-bd"/>
</dbReference>
<comment type="similarity">
    <text evidence="1">Belongs to the leucine-binding protein family.</text>
</comment>
<keyword evidence="2 3" id="KW-0732">Signal</keyword>
<evidence type="ECO:0000256" key="1">
    <source>
        <dbReference type="ARBA" id="ARBA00010062"/>
    </source>
</evidence>
<organism evidence="5 6">
    <name type="scientific">Roseburia zhanii</name>
    <dbReference type="NCBI Taxonomy" id="2763064"/>
    <lineage>
        <taxon>Bacteria</taxon>
        <taxon>Bacillati</taxon>
        <taxon>Bacillota</taxon>
        <taxon>Clostridia</taxon>
        <taxon>Lachnospirales</taxon>
        <taxon>Lachnospiraceae</taxon>
        <taxon>Roseburia</taxon>
    </lineage>
</organism>
<reference evidence="5" key="1">
    <citation type="submission" date="2020-08" db="EMBL/GenBank/DDBJ databases">
        <title>Genome public.</title>
        <authorList>
            <person name="Liu C."/>
            <person name="Sun Q."/>
        </authorList>
    </citation>
    <scope>NUCLEOTIDE SEQUENCE</scope>
    <source>
        <strain evidence="5">BX1005</strain>
    </source>
</reference>
<keyword evidence="6" id="KW-1185">Reference proteome</keyword>
<proteinExistence type="inferred from homology"/>
<dbReference type="Pfam" id="PF13458">
    <property type="entry name" value="Peripla_BP_6"/>
    <property type="match status" value="1"/>
</dbReference>
<evidence type="ECO:0000256" key="3">
    <source>
        <dbReference type="SAM" id="SignalP"/>
    </source>
</evidence>
<dbReference type="PANTHER" id="PTHR47151">
    <property type="entry name" value="LEU/ILE/VAL-BINDING ABC TRANSPORTER SUBUNIT"/>
    <property type="match status" value="1"/>
</dbReference>
<feature type="chain" id="PRO_5039125909" evidence="3">
    <location>
        <begin position="21"/>
        <end position="373"/>
    </location>
</feature>
<name>A0A923LR11_9FIRM</name>
<accession>A0A923LR11</accession>
<evidence type="ECO:0000313" key="6">
    <source>
        <dbReference type="Proteomes" id="UP000606720"/>
    </source>
</evidence>
<feature type="signal peptide" evidence="3">
    <location>
        <begin position="1"/>
        <end position="20"/>
    </location>
</feature>
<dbReference type="Proteomes" id="UP000606720">
    <property type="component" value="Unassembled WGS sequence"/>
</dbReference>
<dbReference type="InterPro" id="IPR028082">
    <property type="entry name" value="Peripla_BP_I"/>
</dbReference>
<feature type="domain" description="Leucine-binding protein" evidence="4">
    <location>
        <begin position="52"/>
        <end position="351"/>
    </location>
</feature>
<evidence type="ECO:0000256" key="2">
    <source>
        <dbReference type="ARBA" id="ARBA00022729"/>
    </source>
</evidence>
<dbReference type="EMBL" id="JACOPH010000018">
    <property type="protein sequence ID" value="MBC5715353.1"/>
    <property type="molecule type" value="Genomic_DNA"/>
</dbReference>
<dbReference type="Gene3D" id="3.40.50.2300">
    <property type="match status" value="2"/>
</dbReference>
<gene>
    <name evidence="5" type="ORF">H8S17_14285</name>
</gene>
<sequence>MKIRKAVCIGAVLLLAGGLAACGKVEESTGFLNTGDKIKIAIIGDEEYIADNGAMEAMEMASKDFYEKTGVEIEAVIFNDNSDYNEGIECAKKIVAEGDIAAVLVKQELDYIDATAEIFEEAEMPFILTNGCYENTIDQSYSYMLVDCINAKAAGSIMGEYVMEHGYKTVAFCHSDTTYEEDELKGFQAKIEGNGSTLADTLIGPYTQDDFNQAYVRWLDLGIDVVCISNYDILNSDLVRMLREKGSDIQVVGDYVMDTNEDIRANGQYLDGTAIVGMYINDEKPNNTKIMERFETEYGMEMSEKAIQSYDITYLLGEELTSGIKSSRELIDNIKNSKGYDGISGTLQFDERGCLIPNGNEVLIYEHGSFVQQ</sequence>
<dbReference type="AlphaFoldDB" id="A0A923LR11"/>